<feature type="region of interest" description="Disordered" evidence="1">
    <location>
        <begin position="399"/>
        <end position="423"/>
    </location>
</feature>
<dbReference type="Gene3D" id="3.30.200.20">
    <property type="entry name" value="Phosphorylase Kinase, domain 1"/>
    <property type="match status" value="1"/>
</dbReference>
<dbReference type="InterPro" id="IPR000719">
    <property type="entry name" value="Prot_kinase_dom"/>
</dbReference>
<dbReference type="InterPro" id="IPR011009">
    <property type="entry name" value="Kinase-like_dom_sf"/>
</dbReference>
<dbReference type="SMART" id="SM00220">
    <property type="entry name" value="S_TKc"/>
    <property type="match status" value="1"/>
</dbReference>
<keyword evidence="4" id="KW-1185">Reference proteome</keyword>
<dbReference type="AlphaFoldDB" id="A0A5B9P6W1"/>
<reference evidence="3 4" key="1">
    <citation type="submission" date="2019-08" db="EMBL/GenBank/DDBJ databases">
        <title>Deep-cultivation of Planctomycetes and their phenomic and genomic characterization uncovers novel biology.</title>
        <authorList>
            <person name="Wiegand S."/>
            <person name="Jogler M."/>
            <person name="Boedeker C."/>
            <person name="Pinto D."/>
            <person name="Vollmers J."/>
            <person name="Rivas-Marin E."/>
            <person name="Kohn T."/>
            <person name="Peeters S.H."/>
            <person name="Heuer A."/>
            <person name="Rast P."/>
            <person name="Oberbeckmann S."/>
            <person name="Bunk B."/>
            <person name="Jeske O."/>
            <person name="Meyerdierks A."/>
            <person name="Storesund J.E."/>
            <person name="Kallscheuer N."/>
            <person name="Luecker S."/>
            <person name="Lage O.M."/>
            <person name="Pohl T."/>
            <person name="Merkel B.J."/>
            <person name="Hornburger P."/>
            <person name="Mueller R.-W."/>
            <person name="Bruemmer F."/>
            <person name="Labrenz M."/>
            <person name="Spormann A.M."/>
            <person name="Op den Camp H."/>
            <person name="Overmann J."/>
            <person name="Amann R."/>
            <person name="Jetten M.S.M."/>
            <person name="Mascher T."/>
            <person name="Medema M.H."/>
            <person name="Devos D.P."/>
            <person name="Kaster A.-K."/>
            <person name="Ovreas L."/>
            <person name="Rohde M."/>
            <person name="Galperin M.Y."/>
            <person name="Jogler C."/>
        </authorList>
    </citation>
    <scope>NUCLEOTIDE SEQUENCE [LARGE SCALE GENOMIC DNA]</scope>
    <source>
        <strain evidence="3 4">FC18</strain>
    </source>
</reference>
<evidence type="ECO:0000259" key="2">
    <source>
        <dbReference type="SMART" id="SM00220"/>
    </source>
</evidence>
<dbReference type="Pfam" id="PF07714">
    <property type="entry name" value="PK_Tyr_Ser-Thr"/>
    <property type="match status" value="1"/>
</dbReference>
<organism evidence="3 4">
    <name type="scientific">Mariniblastus fucicola</name>
    <dbReference type="NCBI Taxonomy" id="980251"/>
    <lineage>
        <taxon>Bacteria</taxon>
        <taxon>Pseudomonadati</taxon>
        <taxon>Planctomycetota</taxon>
        <taxon>Planctomycetia</taxon>
        <taxon>Pirellulales</taxon>
        <taxon>Pirellulaceae</taxon>
        <taxon>Mariniblastus</taxon>
    </lineage>
</organism>
<dbReference type="Proteomes" id="UP000322214">
    <property type="component" value="Chromosome"/>
</dbReference>
<keyword evidence="3" id="KW-0418">Kinase</keyword>
<sequence length="922" mass="101895">MMQPPKIGIDQFWDVLIQSRLIAPAELQQIREKAATITNSEDAESIANWLVREKILTPLQTKVLLAGHSGPFEFGRYRLVGGDPQRNVWMARDRKTTHPVWLHFFAGDTRKDLARWDQVEDRAEALAKIEHPNLVRVYESVVTRSHRFLATAVGGKDSLDVKMPLKRRLTESQAIEIVRDVASGVAELEANGLSHGSLSLEAVYANVKDGSTRLMPPVVATPNSQARSDVNALGRMLFRLLTGRDAPEPEKLLKVGMHKFTEKLAERKLSQEIGELAYESMVDDDSMSADAFLKRLDAVAGDSKKTQPQTAASSTESAFVAGLTPWKQSTPVDDEIPDLAPEDTDRISPKTPIAKPKWQLPVAATVGLTLLGFAALLGIGAVLANLKKFDTPRFATNDDVEDTERLDPEMVAEASDESPAEPKRKTLAELLATQSYVQELIADDQETLWESPTTGFPIDVSSLPPSPRMIAAINWRSIYDSPTGVLSLRAFGPRVESLIANFESRIGFPMSEVDSTVISMHSNLSFEYDSFVVVTLQTPTPLDSCLQNWEQPSLIPGIENAFEQSSGESRWIAKTDPDTGNVVSFVVGPSELVQQVAQGEVAALSGTLRRLVGSSDRSRDANFILPVISLFNTEGQKLFADYRKWMNELRLTLPEPVVGLAFSFHLDDGDYVEVRVDHTSDLKSKVAAVLMRDRIASKLEQVQLSVQQRQALPFWEPVRARYAAMLRDLSKQLRWDAEFGEVIGNAWLSPGALHNLAAGTELAMAFEPAERSVASVAETSATPQNLEELLATRRDLTIANPPDLNVLLRNIREEISDQYLDLPFEFNIQINGTDLQKDGITQNQRPGPLQIKDKSVSEILTQVMVSANPNKEISGPADANCKLVWVITEDPESPGKKFVLVTTRAAAAQKDYVLPEVFRVQP</sequence>
<keyword evidence="3" id="KW-0808">Transferase</keyword>
<evidence type="ECO:0000313" key="3">
    <source>
        <dbReference type="EMBL" id="QEG21279.1"/>
    </source>
</evidence>
<feature type="domain" description="Protein kinase" evidence="2">
    <location>
        <begin position="74"/>
        <end position="300"/>
    </location>
</feature>
<dbReference type="GO" id="GO:0004672">
    <property type="term" value="F:protein kinase activity"/>
    <property type="evidence" value="ECO:0007669"/>
    <property type="project" value="InterPro"/>
</dbReference>
<dbReference type="KEGG" id="mff:MFFC18_11340"/>
<protein>
    <submittedName>
        <fullName evidence="3">Protein kinase domain protein</fullName>
    </submittedName>
</protein>
<dbReference type="InterPro" id="IPR001245">
    <property type="entry name" value="Ser-Thr/Tyr_kinase_cat_dom"/>
</dbReference>
<dbReference type="EMBL" id="CP042912">
    <property type="protein sequence ID" value="QEG21279.1"/>
    <property type="molecule type" value="Genomic_DNA"/>
</dbReference>
<name>A0A5B9P6W1_9BACT</name>
<accession>A0A5B9P6W1</accession>
<proteinExistence type="predicted"/>
<evidence type="ECO:0000256" key="1">
    <source>
        <dbReference type="SAM" id="MobiDB-lite"/>
    </source>
</evidence>
<dbReference type="OrthoDB" id="229095at2"/>
<evidence type="ECO:0000313" key="4">
    <source>
        <dbReference type="Proteomes" id="UP000322214"/>
    </source>
</evidence>
<dbReference type="RefSeq" id="WP_075081716.1">
    <property type="nucleotide sequence ID" value="NZ_CP042912.1"/>
</dbReference>
<dbReference type="Gene3D" id="1.10.510.10">
    <property type="entry name" value="Transferase(Phosphotransferase) domain 1"/>
    <property type="match status" value="1"/>
</dbReference>
<dbReference type="SUPFAM" id="SSF56112">
    <property type="entry name" value="Protein kinase-like (PK-like)"/>
    <property type="match status" value="1"/>
</dbReference>
<gene>
    <name evidence="3" type="ORF">MFFC18_11340</name>
</gene>
<dbReference type="GO" id="GO:0005524">
    <property type="term" value="F:ATP binding"/>
    <property type="evidence" value="ECO:0007669"/>
    <property type="project" value="InterPro"/>
</dbReference>
<dbReference type="STRING" id="980251.GCA_001642875_01806"/>